<keyword evidence="8" id="KW-0067">ATP-binding</keyword>
<dbReference type="FunFam" id="1.20.1560.10:FF:000066">
    <property type="entry name" value="ABC multidrug transporter (Eurofung)"/>
    <property type="match status" value="1"/>
</dbReference>
<dbReference type="SUPFAM" id="SSF52540">
    <property type="entry name" value="P-loop containing nucleoside triphosphate hydrolases"/>
    <property type="match status" value="2"/>
</dbReference>
<keyword evidence="9 11" id="KW-1133">Transmembrane helix</keyword>
<keyword evidence="4" id="KW-1003">Cell membrane</keyword>
<dbReference type="PROSITE" id="PS50893">
    <property type="entry name" value="ABC_TRANSPORTER_2"/>
    <property type="match status" value="2"/>
</dbReference>
<dbReference type="PANTHER" id="PTHR24223:SF269">
    <property type="entry name" value="ABC MULTIDRUG TRANSPORTER (EUROFUNG)-RELATED"/>
    <property type="match status" value="1"/>
</dbReference>
<dbReference type="GO" id="GO:0005886">
    <property type="term" value="C:plasma membrane"/>
    <property type="evidence" value="ECO:0007669"/>
    <property type="project" value="UniProtKB-SubCell"/>
</dbReference>
<feature type="transmembrane region" description="Helical" evidence="11">
    <location>
        <begin position="413"/>
        <end position="433"/>
    </location>
</feature>
<gene>
    <name evidence="14" type="ORF">AOCH_002967</name>
</gene>
<name>A0A0F8X6T7_9EURO</name>
<dbReference type="InterPro" id="IPR044726">
    <property type="entry name" value="ABCC_6TM_D2"/>
</dbReference>
<sequence>MTIGFFLLGLLSYAEHSFSTTPSFLLSTYLFVTLLFDIAKSRTLWLRQVGGTDEKIAILTSVVVVTKLLLLLLETVEKRHILRYDYRGYPPEATAGIFNKVFFWWLNPLFQRGYLKSLAIDDLYVLDKQMVSKRLHQILENVWKKEKQKGPNTLLLASLKAFKWELSAVILPRASLSEPVNNHTNNVGYGLIGAYILVYTGMGITLGQHQHLTYRAITMVRGAIVSMVYKKACTLNLKDADPAESVTLMSADIERIVQGWQTMHEIWANVIEISLAIFLLEKQLGIACVVPVGVSIVALAGCLVGMAFVVARQALWLQAIERRISATTSMLASMKGIKMLGLQSCLMACVHGFRIDELQISRKFRKILVWNMVFAWLTRIFAPIFALGAFVAISHNNGHDSALNTSKAYTALSLFSLLADPILSLVMALMAFAGSVGSFARIQVFLDKESHLDPRNKCLPIPLSPFKEESKIYSQIKELDGVVSGSDSHCSKGSASSLLHQMVMVQNCSFIWESNKEPSIKKATFTIPSGNLAMFIGPSGCGKSTLLKAVLGEVPCQSGTIQLATESIAFCDETPWHMNGSIQDCIVAMSPFDSMWYATVVNACALSTDFEQLPRGDQTHIGSKGISLSGGQSQRIAIARAVYARKELVVFDDVFSSLDAETENHIFQHLLVKRVPFADHLVVLDKDGHIIEQGSFSALDASGGYVASLGLNSPEPDINIHNPPNLSGSSIAQFHSVNESIEEETENYRGIWVKWWASSNEANPGKHTGYYVGIYAMLGVVGMLSLIAGAWLAFLDPVYPPQYGSPVTNSQANDNQNGTEVSTSAPMLFFSTTDSGSILNRFSQDLQLIDMELPIAAINTFATLVLCLCQMILMGIASKYAAISFPLVILVVYTVQKIYLRTSRQLRFLDLEAKAPLFSHFTDSLSGLVTLRAFGWQHRLQEKHYQLLDRSQRPFYLLYAVQRWLTLTLDLVVAGIAVLLIILVVTLRGKISAGYVGVALLNVIMFSQSIKLLVTSWTNLETHIGSIQRVKSFTETVSSEDLPGENDQVPPDWPAKGHIEFKSVSAEYKESEPVLKNITLSIQEGEKMGICGRTGRQASPLLHDPPRNLNLTHDKCSGKTSLIMSLFRMIELRTGTITIDGIDLTTLPRQEIRSRLNGVSQSPLLIKGSVRQNLDPTGQNSDLAILNALKAVHLHAKVHELGGLDIDVDDLHLSHGQKQLFCLARATLRPGNILVLDEATSNVDSKTDEIMQRIIREKFSSHTILTVTHKLDSILDYDKVIVLEAGRVLESGDPYELLMDATSHFTKLYNASHVNEDPILV</sequence>
<keyword evidence="6" id="KW-0677">Repeat</keyword>
<dbReference type="Gene3D" id="3.40.50.300">
    <property type="entry name" value="P-loop containing nucleotide triphosphate hydrolases"/>
    <property type="match status" value="2"/>
</dbReference>
<dbReference type="InterPro" id="IPR017871">
    <property type="entry name" value="ABC_transporter-like_CS"/>
</dbReference>
<evidence type="ECO:0000259" key="12">
    <source>
        <dbReference type="PROSITE" id="PS50893"/>
    </source>
</evidence>
<dbReference type="InterPro" id="IPR036640">
    <property type="entry name" value="ABC1_TM_sf"/>
</dbReference>
<feature type="transmembrane region" description="Helical" evidence="11">
    <location>
        <begin position="770"/>
        <end position="794"/>
    </location>
</feature>
<evidence type="ECO:0000256" key="4">
    <source>
        <dbReference type="ARBA" id="ARBA00022475"/>
    </source>
</evidence>
<feature type="transmembrane region" description="Helical" evidence="11">
    <location>
        <begin position="367"/>
        <end position="393"/>
    </location>
</feature>
<dbReference type="FunFam" id="3.40.50.300:FF:000838">
    <property type="entry name" value="ABC multidrug transporter (Eurofung)"/>
    <property type="match status" value="1"/>
</dbReference>
<feature type="transmembrane region" description="Helical" evidence="11">
    <location>
        <begin position="994"/>
        <end position="1014"/>
    </location>
</feature>
<evidence type="ECO:0008006" key="16">
    <source>
        <dbReference type="Google" id="ProtNLM"/>
    </source>
</evidence>
<keyword evidence="5 11" id="KW-0812">Transmembrane</keyword>
<dbReference type="InterPro" id="IPR003439">
    <property type="entry name" value="ABC_transporter-like_ATP-bd"/>
</dbReference>
<dbReference type="GO" id="GO:0005524">
    <property type="term" value="F:ATP binding"/>
    <property type="evidence" value="ECO:0007669"/>
    <property type="project" value="UniProtKB-KW"/>
</dbReference>
<reference evidence="14 15" key="1">
    <citation type="submission" date="2015-02" db="EMBL/GenBank/DDBJ databases">
        <title>Draft Genome Sequences of Two Closely-Related Aflatoxigenic Aspergillus Species Obtained from the Cote d'Ivoire.</title>
        <authorList>
            <person name="Moore G.G."/>
            <person name="Beltz S.B."/>
            <person name="Mack B.M."/>
        </authorList>
    </citation>
    <scope>NUCLEOTIDE SEQUENCE [LARGE SCALE GENOMIC DNA]</scope>
    <source>
        <strain evidence="14 15">SRRC1432</strain>
    </source>
</reference>
<evidence type="ECO:0000256" key="5">
    <source>
        <dbReference type="ARBA" id="ARBA00022692"/>
    </source>
</evidence>
<feature type="domain" description="ABC transporter" evidence="12">
    <location>
        <begin position="1059"/>
        <end position="1310"/>
    </location>
</feature>
<keyword evidence="10 11" id="KW-0472">Membrane</keyword>
<dbReference type="CDD" id="cd18579">
    <property type="entry name" value="ABC_6TM_ABCC_D1"/>
    <property type="match status" value="1"/>
</dbReference>
<keyword evidence="3" id="KW-0813">Transport</keyword>
<dbReference type="InterPro" id="IPR044746">
    <property type="entry name" value="ABCC_6TM_D1"/>
</dbReference>
<dbReference type="GO" id="GO:0140359">
    <property type="term" value="F:ABC-type transporter activity"/>
    <property type="evidence" value="ECO:0007669"/>
    <property type="project" value="InterPro"/>
</dbReference>
<comment type="subcellular location">
    <subcellularLocation>
        <location evidence="1">Cell membrane</location>
        <topology evidence="1">Multi-pass membrane protein</topology>
    </subcellularLocation>
</comment>
<feature type="domain" description="ABC transmembrane type-1" evidence="13">
    <location>
        <begin position="180"/>
        <end position="434"/>
    </location>
</feature>
<organism evidence="14 15">
    <name type="scientific">Aspergillus ochraceoroseus</name>
    <dbReference type="NCBI Taxonomy" id="138278"/>
    <lineage>
        <taxon>Eukaryota</taxon>
        <taxon>Fungi</taxon>
        <taxon>Dikarya</taxon>
        <taxon>Ascomycota</taxon>
        <taxon>Pezizomycotina</taxon>
        <taxon>Eurotiomycetes</taxon>
        <taxon>Eurotiomycetidae</taxon>
        <taxon>Eurotiales</taxon>
        <taxon>Aspergillaceae</taxon>
        <taxon>Aspergillus</taxon>
        <taxon>Aspergillus subgen. Nidulantes</taxon>
    </lineage>
</organism>
<evidence type="ECO:0000256" key="3">
    <source>
        <dbReference type="ARBA" id="ARBA00022448"/>
    </source>
</evidence>
<feature type="transmembrane region" description="Helical" evidence="11">
    <location>
        <begin position="284"/>
        <end position="311"/>
    </location>
</feature>
<dbReference type="FunFam" id="1.20.1560.10:FF:000055">
    <property type="entry name" value="ABC multidrug transporter (Eurofung)"/>
    <property type="match status" value="1"/>
</dbReference>
<accession>A0A0F8X6T7</accession>
<evidence type="ECO:0000313" key="14">
    <source>
        <dbReference type="EMBL" id="KKK25305.1"/>
    </source>
</evidence>
<feature type="transmembrane region" description="Helical" evidence="11">
    <location>
        <begin position="964"/>
        <end position="987"/>
    </location>
</feature>
<dbReference type="GO" id="GO:0016887">
    <property type="term" value="F:ATP hydrolysis activity"/>
    <property type="evidence" value="ECO:0007669"/>
    <property type="project" value="InterPro"/>
</dbReference>
<keyword evidence="15" id="KW-1185">Reference proteome</keyword>
<dbReference type="PANTHER" id="PTHR24223">
    <property type="entry name" value="ATP-BINDING CASSETTE SUB-FAMILY C"/>
    <property type="match status" value="1"/>
</dbReference>
<dbReference type="CDD" id="cd03244">
    <property type="entry name" value="ABCC_MRP_domain2"/>
    <property type="match status" value="1"/>
</dbReference>
<evidence type="ECO:0000313" key="15">
    <source>
        <dbReference type="Proteomes" id="UP000034947"/>
    </source>
</evidence>
<dbReference type="Pfam" id="PF00005">
    <property type="entry name" value="ABC_tran"/>
    <property type="match status" value="2"/>
</dbReference>
<dbReference type="VEuPathDB" id="FungiDB:P175DRAFT_0514599"/>
<evidence type="ECO:0000256" key="8">
    <source>
        <dbReference type="ARBA" id="ARBA00022840"/>
    </source>
</evidence>
<keyword evidence="7" id="KW-0547">Nucleotide-binding</keyword>
<evidence type="ECO:0000256" key="10">
    <source>
        <dbReference type="ARBA" id="ARBA00023136"/>
    </source>
</evidence>
<dbReference type="PROSITE" id="PS50929">
    <property type="entry name" value="ABC_TM1F"/>
    <property type="match status" value="2"/>
</dbReference>
<dbReference type="EMBL" id="JYKN01000212">
    <property type="protein sequence ID" value="KKK25305.1"/>
    <property type="molecule type" value="Genomic_DNA"/>
</dbReference>
<dbReference type="PROSITE" id="PS00211">
    <property type="entry name" value="ABC_TRANSPORTER_1"/>
    <property type="match status" value="2"/>
</dbReference>
<evidence type="ECO:0000256" key="7">
    <source>
        <dbReference type="ARBA" id="ARBA00022741"/>
    </source>
</evidence>
<feature type="domain" description="ABC transmembrane type-1" evidence="13">
    <location>
        <begin position="824"/>
        <end position="1022"/>
    </location>
</feature>
<evidence type="ECO:0000259" key="13">
    <source>
        <dbReference type="PROSITE" id="PS50929"/>
    </source>
</evidence>
<feature type="domain" description="ABC transporter" evidence="12">
    <location>
        <begin position="503"/>
        <end position="728"/>
    </location>
</feature>
<evidence type="ECO:0000256" key="2">
    <source>
        <dbReference type="ARBA" id="ARBA00009726"/>
    </source>
</evidence>
<proteinExistence type="inferred from homology"/>
<dbReference type="Gene3D" id="1.20.1560.10">
    <property type="entry name" value="ABC transporter type 1, transmembrane domain"/>
    <property type="match status" value="2"/>
</dbReference>
<protein>
    <recommendedName>
        <fullName evidence="16">ABC multidrug transporter</fullName>
    </recommendedName>
</protein>
<evidence type="ECO:0000256" key="9">
    <source>
        <dbReference type="ARBA" id="ARBA00022989"/>
    </source>
</evidence>
<comment type="caution">
    <text evidence="14">The sequence shown here is derived from an EMBL/GenBank/DDBJ whole genome shotgun (WGS) entry which is preliminary data.</text>
</comment>
<comment type="similarity">
    <text evidence="2">Belongs to the ABC transporter superfamily. ABCC family. Conjugate transporter (TC 3.A.1.208) subfamily.</text>
</comment>
<dbReference type="SUPFAM" id="SSF90123">
    <property type="entry name" value="ABC transporter transmembrane region"/>
    <property type="match status" value="2"/>
</dbReference>
<feature type="transmembrane region" description="Helical" evidence="11">
    <location>
        <begin position="853"/>
        <end position="873"/>
    </location>
</feature>
<dbReference type="Pfam" id="PF00664">
    <property type="entry name" value="ABC_membrane"/>
    <property type="match status" value="1"/>
</dbReference>
<dbReference type="OrthoDB" id="6500128at2759"/>
<dbReference type="Proteomes" id="UP000034947">
    <property type="component" value="Unassembled WGS sequence"/>
</dbReference>
<dbReference type="InterPro" id="IPR011527">
    <property type="entry name" value="ABC1_TM_dom"/>
</dbReference>
<dbReference type="CDD" id="cd18580">
    <property type="entry name" value="ABC_6TM_ABCC_D2"/>
    <property type="match status" value="1"/>
</dbReference>
<evidence type="ECO:0000256" key="1">
    <source>
        <dbReference type="ARBA" id="ARBA00004651"/>
    </source>
</evidence>
<dbReference type="SMART" id="SM00382">
    <property type="entry name" value="AAA"/>
    <property type="match status" value="2"/>
</dbReference>
<feature type="transmembrane region" description="Helical" evidence="11">
    <location>
        <begin position="880"/>
        <end position="899"/>
    </location>
</feature>
<dbReference type="InterPro" id="IPR027417">
    <property type="entry name" value="P-loop_NTPase"/>
</dbReference>
<evidence type="ECO:0000256" key="6">
    <source>
        <dbReference type="ARBA" id="ARBA00022737"/>
    </source>
</evidence>
<evidence type="ECO:0000256" key="11">
    <source>
        <dbReference type="SAM" id="Phobius"/>
    </source>
</evidence>
<dbReference type="InterPro" id="IPR050173">
    <property type="entry name" value="ABC_transporter_C-like"/>
</dbReference>
<dbReference type="InterPro" id="IPR003593">
    <property type="entry name" value="AAA+_ATPase"/>
</dbReference>